<dbReference type="AlphaFoldDB" id="A0A941GB93"/>
<organism evidence="1">
    <name type="scientific">Niallia circulans</name>
    <name type="common">Bacillus circulans</name>
    <dbReference type="NCBI Taxonomy" id="1397"/>
    <lineage>
        <taxon>Bacteria</taxon>
        <taxon>Bacillati</taxon>
        <taxon>Bacillota</taxon>
        <taxon>Bacilli</taxon>
        <taxon>Bacillales</taxon>
        <taxon>Bacillaceae</taxon>
        <taxon>Niallia</taxon>
    </lineage>
</organism>
<reference evidence="1" key="1">
    <citation type="submission" date="2021-04" db="EMBL/GenBank/DDBJ databases">
        <title>Genomic analysis of electroactive and textile dye degrading Bacillus circulans strain: DC10 isolated from constructed wetland-microbial fuel cells treating textile dye wastewaters.</title>
        <authorList>
            <person name="Patel D.U."/>
            <person name="Desai C.R."/>
        </authorList>
    </citation>
    <scope>NUCLEOTIDE SEQUENCE</scope>
    <source>
        <strain evidence="1">DC10</strain>
    </source>
</reference>
<dbReference type="EMBL" id="JAGTPX010000006">
    <property type="protein sequence ID" value="MBR8669414.1"/>
    <property type="molecule type" value="Genomic_DNA"/>
</dbReference>
<proteinExistence type="predicted"/>
<protein>
    <submittedName>
        <fullName evidence="1">Uncharacterized protein</fullName>
    </submittedName>
</protein>
<name>A0A941GB93_NIACI</name>
<accession>A0A941GB93</accession>
<evidence type="ECO:0000313" key="1">
    <source>
        <dbReference type="EMBL" id="MBR8669414.1"/>
    </source>
</evidence>
<comment type="caution">
    <text evidence="1">The sequence shown here is derived from an EMBL/GenBank/DDBJ whole genome shotgun (WGS) entry which is preliminary data.</text>
</comment>
<gene>
    <name evidence="1" type="ORF">KD144_07645</name>
</gene>
<sequence length="73" mass="8803">MLLKHVELEDIENNDGWTNKVDIYGYENKVWVMAHGFFKEYPTRDFENTKNKIDSIIAKLKEVSFKIIYIKQY</sequence>
<dbReference type="RefSeq" id="WP_016205245.1">
    <property type="nucleotide sequence ID" value="NZ_CP053316.1"/>
</dbReference>